<accession>A0A0E2AP30</accession>
<reference evidence="1 2" key="1">
    <citation type="submission" date="2012-02" db="EMBL/GenBank/DDBJ databases">
        <title>The Genome Sequence of Bacteroides fragilis CL07T12C05.</title>
        <authorList>
            <consortium name="The Broad Institute Genome Sequencing Platform"/>
            <person name="Earl A."/>
            <person name="Ward D."/>
            <person name="Feldgarden M."/>
            <person name="Gevers D."/>
            <person name="Zitomersky N.L."/>
            <person name="Coyne M.J."/>
            <person name="Comstock L.E."/>
            <person name="Young S.K."/>
            <person name="Zeng Q."/>
            <person name="Gargeya S."/>
            <person name="Fitzgerald M."/>
            <person name="Haas B."/>
            <person name="Abouelleil A."/>
            <person name="Alvarado L."/>
            <person name="Arachchi H.M."/>
            <person name="Berlin A."/>
            <person name="Chapman S.B."/>
            <person name="Gearin G."/>
            <person name="Goldberg J."/>
            <person name="Griggs A."/>
            <person name="Gujja S."/>
            <person name="Hansen M."/>
            <person name="Heiman D."/>
            <person name="Howarth C."/>
            <person name="Larimer J."/>
            <person name="Lui A."/>
            <person name="MacDonald P.J.P."/>
            <person name="McCowen C."/>
            <person name="Montmayeur A."/>
            <person name="Murphy C."/>
            <person name="Neiman D."/>
            <person name="Pearson M."/>
            <person name="Priest M."/>
            <person name="Roberts A."/>
            <person name="Saif S."/>
            <person name="Shea T."/>
            <person name="Sisk P."/>
            <person name="Stolte C."/>
            <person name="Sykes S."/>
            <person name="Wortman J."/>
            <person name="Nusbaum C."/>
            <person name="Birren B."/>
        </authorList>
    </citation>
    <scope>NUCLEOTIDE SEQUENCE [LARGE SCALE GENOMIC DNA]</scope>
    <source>
        <strain evidence="1 2">CL07T12C05</strain>
    </source>
</reference>
<dbReference type="PATRIC" id="fig|997883.3.peg.2039"/>
<gene>
    <name evidence="1" type="ORF">HMPREF1056_01946</name>
</gene>
<dbReference type="InterPro" id="IPR041408">
    <property type="entry name" value="Hcp_Tssd"/>
</dbReference>
<dbReference type="Pfam" id="PF17642">
    <property type="entry name" value="TssD"/>
    <property type="match status" value="1"/>
</dbReference>
<dbReference type="Proteomes" id="UP000003879">
    <property type="component" value="Unassembled WGS sequence"/>
</dbReference>
<dbReference type="RefSeq" id="WP_005794657.1">
    <property type="nucleotide sequence ID" value="NZ_JH724215.1"/>
</dbReference>
<comment type="caution">
    <text evidence="1">The sequence shown here is derived from an EMBL/GenBank/DDBJ whole genome shotgun (WGS) entry which is preliminary data.</text>
</comment>
<dbReference type="HOGENOM" id="CLU_1881578_0_0_10"/>
<proteinExistence type="predicted"/>
<evidence type="ECO:0000313" key="2">
    <source>
        <dbReference type="Proteomes" id="UP000003879"/>
    </source>
</evidence>
<organism evidence="1 2">
    <name type="scientific">Bacteroides fragilis CL07T12C05</name>
    <dbReference type="NCBI Taxonomy" id="997883"/>
    <lineage>
        <taxon>Bacteria</taxon>
        <taxon>Pseudomonadati</taxon>
        <taxon>Bacteroidota</taxon>
        <taxon>Bacteroidia</taxon>
        <taxon>Bacteroidales</taxon>
        <taxon>Bacteroidaceae</taxon>
        <taxon>Bacteroides</taxon>
    </lineage>
</organism>
<sequence length="134" mass="15111">MELFSLPKIDSDLTAWFILDGKEYEMSQFSISFGQSVDHKGQPQDEVRGGRMLVVLTQALPDNLYRWAMTSSPKNGEIVFRSKTANSPLRIMFNNAYCVSFQRQVGNASGMISKLLISPDEILMNGISFDNHWG</sequence>
<dbReference type="AlphaFoldDB" id="A0A0E2AP30"/>
<protein>
    <recommendedName>
        <fullName evidence="3">Type VI secretion system needle protein Hcp</fullName>
    </recommendedName>
</protein>
<dbReference type="GO" id="GO:0033104">
    <property type="term" value="C:type VI protein secretion system complex"/>
    <property type="evidence" value="ECO:0007669"/>
    <property type="project" value="InterPro"/>
</dbReference>
<evidence type="ECO:0008006" key="3">
    <source>
        <dbReference type="Google" id="ProtNLM"/>
    </source>
</evidence>
<dbReference type="EMBL" id="AGXN01000012">
    <property type="protein sequence ID" value="EIY96058.1"/>
    <property type="molecule type" value="Genomic_DNA"/>
</dbReference>
<name>A0A0E2AP30_BACFG</name>
<evidence type="ECO:0000313" key="1">
    <source>
        <dbReference type="EMBL" id="EIY96058.1"/>
    </source>
</evidence>